<evidence type="ECO:0000313" key="1">
    <source>
        <dbReference type="EMBL" id="WZB89680.1"/>
    </source>
</evidence>
<dbReference type="RefSeq" id="WP_353932578.1">
    <property type="nucleotide sequence ID" value="NZ_CP150886.1"/>
</dbReference>
<protein>
    <submittedName>
        <fullName evidence="1">Uncharacterized protein</fullName>
    </submittedName>
</protein>
<organism evidence="1 2">
    <name type="scientific">Okeanomitos corallinicola TIOX110</name>
    <dbReference type="NCBI Taxonomy" id="3133117"/>
    <lineage>
        <taxon>Bacteria</taxon>
        <taxon>Bacillati</taxon>
        <taxon>Cyanobacteriota</taxon>
        <taxon>Cyanophyceae</taxon>
        <taxon>Nostocales</taxon>
        <taxon>Aphanizomenonaceae</taxon>
        <taxon>Okeanomitos</taxon>
    </lineage>
</organism>
<accession>A0ABZ2V1L3</accession>
<keyword evidence="2" id="KW-1185">Reference proteome</keyword>
<reference evidence="1 2" key="1">
    <citation type="submission" date="2024-04" db="EMBL/GenBank/DDBJ databases">
        <title>Okeanomitos corallinicola gen. &amp; sp. nov. (Nostocales, Cyanobacteria), a new toxic marine heterocyst-forming cyanobacterium from a coral reef.</title>
        <authorList>
            <person name="Li H."/>
            <person name="Li R."/>
            <person name="Kang J."/>
            <person name="Hii K.S."/>
            <person name="Mohamed H.F."/>
            <person name="Xu X."/>
            <person name="Luo Z."/>
        </authorList>
    </citation>
    <scope>NUCLEOTIDE SEQUENCE [LARGE SCALE GENOMIC DNA]</scope>
    <source>
        <strain evidence="1 2">TIOX110</strain>
    </source>
</reference>
<gene>
    <name evidence="1" type="ORF">WJM97_08315</name>
</gene>
<evidence type="ECO:0000313" key="2">
    <source>
        <dbReference type="Proteomes" id="UP001483337"/>
    </source>
</evidence>
<sequence>MIKKTSTLQEIIEAIDALELAEQEMLMEIFSKSLKEYRRKELLKAFETARQTYDQGEVTFVSAAELLAELSNSKTLTT</sequence>
<dbReference type="EMBL" id="CP150886">
    <property type="protein sequence ID" value="WZB89680.1"/>
    <property type="molecule type" value="Genomic_DNA"/>
</dbReference>
<name>A0ABZ2V1L3_9CYAN</name>
<proteinExistence type="predicted"/>
<dbReference type="Proteomes" id="UP001483337">
    <property type="component" value="Chromosome"/>
</dbReference>